<dbReference type="GO" id="GO:0016829">
    <property type="term" value="F:lyase activity"/>
    <property type="evidence" value="ECO:0007669"/>
    <property type="project" value="UniProtKB-KW"/>
</dbReference>
<dbReference type="Proteomes" id="UP001162001">
    <property type="component" value="Segment"/>
</dbReference>
<reference evidence="1 2" key="1">
    <citation type="submission" date="2020-04" db="EMBL/GenBank/DDBJ databases">
        <title>Advantages and limits of metagenomic assembly and binning of a giant virus.</title>
        <authorList>
            <person name="Schulz F."/>
            <person name="Andreani J."/>
            <person name="Francis R."/>
            <person name="Boudjemaa H."/>
            <person name="Bou Khalil J.Y."/>
            <person name="Lee J."/>
            <person name="La Scola B."/>
            <person name="Woyke T."/>
        </authorList>
    </citation>
    <scope>NUCLEOTIDE SEQUENCE [LARGE SCALE GENOMIC DNA]</scope>
    <source>
        <strain evidence="1 2">FV1/VV64</strain>
    </source>
</reference>
<accession>A0A7D3V959</accession>
<evidence type="ECO:0000313" key="1">
    <source>
        <dbReference type="EMBL" id="QKF94657.1"/>
    </source>
</evidence>
<proteinExistence type="predicted"/>
<keyword evidence="2" id="KW-1185">Reference proteome</keyword>
<dbReference type="InterPro" id="IPR011050">
    <property type="entry name" value="Pectin_lyase_fold/virulence"/>
</dbReference>
<keyword evidence="1" id="KW-0456">Lyase</keyword>
<evidence type="ECO:0000313" key="2">
    <source>
        <dbReference type="Proteomes" id="UP001162001"/>
    </source>
</evidence>
<dbReference type="EMBL" id="MT418680">
    <property type="protein sequence ID" value="QKF94657.1"/>
    <property type="molecule type" value="Genomic_DNA"/>
</dbReference>
<sequence>MSEYYFCHKIVVLPYNSTDVDSRNEIDKFDIEFSDKMKEIYGIKETILLKKNEFIEDKQLFFNSKLLISQNSLSDTLKNLTNSKVLVIFVPGEYNLENENIVVDSLKFISVSDTEENLPKINISGNITIQCRYFSAKGVGFICNKKQDDYFSKEHLTYAGIIFTKKSEYILFSHCNLETQYNVDLEALSYCGRIKIFDVKSGAEKVNIDNCSFNGCNFELQSVNAATLNNNILKSTTICLRYTNSILYENKFSGLFRINMFNAHLTQINDNIFDSFFDPYYCIDADHNSNLYFNNNKIKTTYDKFNEFTIIKVYRYSKCYVKHNNVTIKPTQMLASVEFGGEIYISDNMFNKNKVEVACHDGNVCIGKNNICDEFSNDENVFKEVEFVLSERDIIKPDRKYISFQ</sequence>
<name>A0A7D3V959_9VIRU</name>
<protein>
    <submittedName>
        <fullName evidence="1">Pectin lyase</fullName>
    </submittedName>
</protein>
<dbReference type="SUPFAM" id="SSF51126">
    <property type="entry name" value="Pectin lyase-like"/>
    <property type="match status" value="1"/>
</dbReference>
<gene>
    <name evidence="1" type="ORF">Fadolivirus_1_1199</name>
</gene>
<organism evidence="1 2">
    <name type="scientific">Fadolivirus FV1/VV64</name>
    <dbReference type="NCBI Taxonomy" id="3070911"/>
    <lineage>
        <taxon>Viruses</taxon>
        <taxon>Varidnaviria</taxon>
        <taxon>Bamfordvirae</taxon>
        <taxon>Nucleocytoviricota</taxon>
        <taxon>Megaviricetes</taxon>
        <taxon>Imitervirales</taxon>
        <taxon>Mimiviridae</taxon>
        <taxon>Klosneuvirinae</taxon>
        <taxon>Fadolivirus</taxon>
        <taxon>Fadolivirus algeromassiliense</taxon>
    </lineage>
</organism>